<dbReference type="Gramene" id="CDP03259">
    <property type="protein sequence ID" value="CDP03259"/>
    <property type="gene ID" value="GSCOC_T00041779001"/>
</dbReference>
<name>A0A068U528_COFCA</name>
<evidence type="ECO:0000313" key="3">
    <source>
        <dbReference type="EMBL" id="CDP03259.1"/>
    </source>
</evidence>
<dbReference type="GO" id="GO:0043399">
    <property type="term" value="F:tRNA adenosine(64)-2'-O-ribosylphosphate transferase activity"/>
    <property type="evidence" value="ECO:0007669"/>
    <property type="project" value="InterPro"/>
</dbReference>
<dbReference type="InterPro" id="IPR033449">
    <property type="entry name" value="Rit1_N"/>
</dbReference>
<protein>
    <recommendedName>
        <fullName evidence="5">Initiator tRNA phosphoribosyl transferase family protein</fullName>
    </recommendedName>
</protein>
<feature type="domain" description="Rit1 N-terminal" evidence="2">
    <location>
        <begin position="74"/>
        <end position="354"/>
    </location>
</feature>
<organism evidence="3 4">
    <name type="scientific">Coffea canephora</name>
    <name type="common">Robusta coffee</name>
    <dbReference type="NCBI Taxonomy" id="49390"/>
    <lineage>
        <taxon>Eukaryota</taxon>
        <taxon>Viridiplantae</taxon>
        <taxon>Streptophyta</taxon>
        <taxon>Embryophyta</taxon>
        <taxon>Tracheophyta</taxon>
        <taxon>Spermatophyta</taxon>
        <taxon>Magnoliopsida</taxon>
        <taxon>eudicotyledons</taxon>
        <taxon>Gunneridae</taxon>
        <taxon>Pentapetalae</taxon>
        <taxon>asterids</taxon>
        <taxon>lamiids</taxon>
        <taxon>Gentianales</taxon>
        <taxon>Rubiaceae</taxon>
        <taxon>Ixoroideae</taxon>
        <taxon>Gardenieae complex</taxon>
        <taxon>Bertiereae - Coffeeae clade</taxon>
        <taxon>Coffeeae</taxon>
        <taxon>Coffea</taxon>
    </lineage>
</organism>
<dbReference type="OrthoDB" id="45256at2759"/>
<dbReference type="Proteomes" id="UP000295252">
    <property type="component" value="Chromosome VIII"/>
</dbReference>
<dbReference type="PIRSF" id="PIRSF007747">
    <property type="entry name" value="Ribosyl_Ptfrase"/>
    <property type="match status" value="1"/>
</dbReference>
<dbReference type="Gene3D" id="3.90.190.10">
    <property type="entry name" value="Protein tyrosine phosphatase superfamily"/>
    <property type="match status" value="1"/>
</dbReference>
<gene>
    <name evidence="3" type="ORF">GSCOC_T00041779001</name>
</gene>
<evidence type="ECO:0000259" key="1">
    <source>
        <dbReference type="Pfam" id="PF04179"/>
    </source>
</evidence>
<dbReference type="PhylomeDB" id="A0A068U528"/>
<evidence type="ECO:0000313" key="4">
    <source>
        <dbReference type="Proteomes" id="UP000295252"/>
    </source>
</evidence>
<dbReference type="PANTHER" id="PTHR31811">
    <property type="entry name" value="TRNA A64-2'-O-RIBOSYLPHOSPHATE TRANSFERASE"/>
    <property type="match status" value="1"/>
</dbReference>
<accession>A0A068U528</accession>
<dbReference type="GO" id="GO:0019988">
    <property type="term" value="P:charged-tRNA amino acid modification"/>
    <property type="evidence" value="ECO:0007669"/>
    <property type="project" value="InterPro"/>
</dbReference>
<sequence>MPISSFQPVISISITLDGPSKTKAHLRYSLNGIQAAPNVITSANDFQAPGMEMESAALDLDMERLSIYKAARTIKRRDNTLYNALRSIYEDSIFVGEISQIWRELPLLANLRCGLWYSSNFQSTCYFKSTDGHTNNWSFNTSRLNLHVALLAGQKGGCMIVDSTRKGKRFPDSMSKTIPIWTCVLNRAIFNYRNRSVGGGSGSPQDRVSSDWDCSLHLPLWVSDTEKLLIEDRLEGWTAELEASGADIASLALSLEKPLRSLWISQKTVIWLNEVPEYDSWDFTPIMLVSTSSPNGAYQQKTTSEFSWNYIPGAGDDEESWARGLSPNLFWKHAYDLISSGPNLCNQKVADIVEKDRVYRAQRGGNASQISVRPSKFSRTLDDLPIKQPMELEVPNLDENKDSSSSSALDDSTIFWLDLTNVAVGATRLAMEISCSDSLLCCGGESLSRCLENTEAYLHLQIVSSKFDRFSLFRNLPYALDFARLNLRQGKRLIICCNDGQDISICVCLAILVSLFNDKGQFDDGKSFSETHMTKSELRRRLVFICKFAVNARPSRGNLKQVFNYLSGGSAGNASSK</sequence>
<dbReference type="EMBL" id="HG739093">
    <property type="protein sequence ID" value="CDP03259.1"/>
    <property type="molecule type" value="Genomic_DNA"/>
</dbReference>
<feature type="domain" description="Rit1 DUSP-like" evidence="1">
    <location>
        <begin position="457"/>
        <end position="566"/>
    </location>
</feature>
<dbReference type="AlphaFoldDB" id="A0A068U528"/>
<dbReference type="InterPro" id="IPR029021">
    <property type="entry name" value="Prot-tyrosine_phosphatase-like"/>
</dbReference>
<evidence type="ECO:0000259" key="2">
    <source>
        <dbReference type="Pfam" id="PF17184"/>
    </source>
</evidence>
<dbReference type="FunCoup" id="A0A068U528">
    <property type="interactions" value="215"/>
</dbReference>
<dbReference type="Pfam" id="PF04179">
    <property type="entry name" value="Init_tRNA_PT"/>
    <property type="match status" value="1"/>
</dbReference>
<proteinExistence type="predicted"/>
<reference evidence="4" key="1">
    <citation type="journal article" date="2014" name="Science">
        <title>The coffee genome provides insight into the convergent evolution of caffeine biosynthesis.</title>
        <authorList>
            <person name="Denoeud F."/>
            <person name="Carretero-Paulet L."/>
            <person name="Dereeper A."/>
            <person name="Droc G."/>
            <person name="Guyot R."/>
            <person name="Pietrella M."/>
            <person name="Zheng C."/>
            <person name="Alberti A."/>
            <person name="Anthony F."/>
            <person name="Aprea G."/>
            <person name="Aury J.M."/>
            <person name="Bento P."/>
            <person name="Bernard M."/>
            <person name="Bocs S."/>
            <person name="Campa C."/>
            <person name="Cenci A."/>
            <person name="Combes M.C."/>
            <person name="Crouzillat D."/>
            <person name="Da Silva C."/>
            <person name="Daddiego L."/>
            <person name="De Bellis F."/>
            <person name="Dussert S."/>
            <person name="Garsmeur O."/>
            <person name="Gayraud T."/>
            <person name="Guignon V."/>
            <person name="Jahn K."/>
            <person name="Jamilloux V."/>
            <person name="Joet T."/>
            <person name="Labadie K."/>
            <person name="Lan T."/>
            <person name="Leclercq J."/>
            <person name="Lepelley M."/>
            <person name="Leroy T."/>
            <person name="Li L.T."/>
            <person name="Librado P."/>
            <person name="Lopez L."/>
            <person name="Munoz A."/>
            <person name="Noel B."/>
            <person name="Pallavicini A."/>
            <person name="Perrotta G."/>
            <person name="Poncet V."/>
            <person name="Pot D."/>
            <person name="Priyono X."/>
            <person name="Rigoreau M."/>
            <person name="Rouard M."/>
            <person name="Rozas J."/>
            <person name="Tranchant-Dubreuil C."/>
            <person name="VanBuren R."/>
            <person name="Zhang Q."/>
            <person name="Andrade A.C."/>
            <person name="Argout X."/>
            <person name="Bertrand B."/>
            <person name="de Kochko A."/>
            <person name="Graziosi G."/>
            <person name="Henry R.J."/>
            <person name="Jayarama X."/>
            <person name="Ming R."/>
            <person name="Nagai C."/>
            <person name="Rounsley S."/>
            <person name="Sankoff D."/>
            <person name="Giuliano G."/>
            <person name="Albert V.A."/>
            <person name="Wincker P."/>
            <person name="Lashermes P."/>
        </authorList>
    </citation>
    <scope>NUCLEOTIDE SEQUENCE [LARGE SCALE GENOMIC DNA]</scope>
    <source>
        <strain evidence="4">cv. DH200-94</strain>
    </source>
</reference>
<dbReference type="InParanoid" id="A0A068U528"/>
<dbReference type="PANTHER" id="PTHR31811:SF0">
    <property type="entry name" value="TRNA A64-2'-O-RIBOSYLPHOSPHATE TRANSFERASE"/>
    <property type="match status" value="1"/>
</dbReference>
<keyword evidence="4" id="KW-1185">Reference proteome</keyword>
<dbReference type="OMA" id="PVFWANQ"/>
<dbReference type="Pfam" id="PF17184">
    <property type="entry name" value="Rit1_C"/>
    <property type="match status" value="1"/>
</dbReference>
<dbReference type="GO" id="GO:0005737">
    <property type="term" value="C:cytoplasm"/>
    <property type="evidence" value="ECO:0007669"/>
    <property type="project" value="TreeGrafter"/>
</dbReference>
<dbReference type="InterPro" id="IPR033421">
    <property type="entry name" value="Rit1_DUSP-like"/>
</dbReference>
<evidence type="ECO:0008006" key="5">
    <source>
        <dbReference type="Google" id="ProtNLM"/>
    </source>
</evidence>
<dbReference type="InterPro" id="IPR007306">
    <property type="entry name" value="Rit1"/>
</dbReference>
<dbReference type="STRING" id="49390.A0A068U528"/>